<feature type="domain" description="Integrase catalytic" evidence="2">
    <location>
        <begin position="417"/>
        <end position="479"/>
    </location>
</feature>
<dbReference type="PANTHER" id="PTHR46599">
    <property type="entry name" value="PIGGYBAC TRANSPOSABLE ELEMENT-DERIVED PROTEIN 4"/>
    <property type="match status" value="1"/>
</dbReference>
<keyword evidence="4" id="KW-1185">Reference proteome</keyword>
<comment type="caution">
    <text evidence="3">The sequence shown here is derived from an EMBL/GenBank/DDBJ whole genome shotgun (WGS) entry which is preliminary data.</text>
</comment>
<accession>A0A2B4STE2</accession>
<dbReference type="InterPro" id="IPR012337">
    <property type="entry name" value="RNaseH-like_sf"/>
</dbReference>
<feature type="compositionally biased region" description="Acidic residues" evidence="1">
    <location>
        <begin position="38"/>
        <end position="49"/>
    </location>
</feature>
<dbReference type="Proteomes" id="UP000225706">
    <property type="component" value="Unassembled WGS sequence"/>
</dbReference>
<evidence type="ECO:0000259" key="2">
    <source>
        <dbReference type="PROSITE" id="PS50994"/>
    </source>
</evidence>
<dbReference type="InterPro" id="IPR001584">
    <property type="entry name" value="Integrase_cat-core"/>
</dbReference>
<reference evidence="4" key="1">
    <citation type="journal article" date="2017" name="bioRxiv">
        <title>Comparative analysis of the genomes of Stylophora pistillata and Acropora digitifera provides evidence for extensive differences between species of corals.</title>
        <authorList>
            <person name="Voolstra C.R."/>
            <person name="Li Y."/>
            <person name="Liew Y.J."/>
            <person name="Baumgarten S."/>
            <person name="Zoccola D."/>
            <person name="Flot J.-F."/>
            <person name="Tambutte S."/>
            <person name="Allemand D."/>
            <person name="Aranda M."/>
        </authorList>
    </citation>
    <scope>NUCLEOTIDE SEQUENCE [LARGE SCALE GENOMIC DNA]</scope>
</reference>
<proteinExistence type="predicted"/>
<evidence type="ECO:0000313" key="4">
    <source>
        <dbReference type="Proteomes" id="UP000225706"/>
    </source>
</evidence>
<dbReference type="InterPro" id="IPR029526">
    <property type="entry name" value="PGBD"/>
</dbReference>
<dbReference type="AlphaFoldDB" id="A0A2B4STE2"/>
<dbReference type="Pfam" id="PF13843">
    <property type="entry name" value="DDE_Tnp_1_7"/>
    <property type="match status" value="1"/>
</dbReference>
<feature type="compositionally biased region" description="Basic and acidic residues" evidence="1">
    <location>
        <begin position="1"/>
        <end position="10"/>
    </location>
</feature>
<dbReference type="PANTHER" id="PTHR46599:SF3">
    <property type="entry name" value="PIGGYBAC TRANSPOSABLE ELEMENT-DERIVED PROTEIN 4"/>
    <property type="match status" value="1"/>
</dbReference>
<gene>
    <name evidence="3" type="primary">PGBD1</name>
    <name evidence="3" type="ORF">AWC38_SpisGene1981</name>
</gene>
<dbReference type="GO" id="GO:0015074">
    <property type="term" value="P:DNA integration"/>
    <property type="evidence" value="ECO:0007669"/>
    <property type="project" value="InterPro"/>
</dbReference>
<evidence type="ECO:0000313" key="3">
    <source>
        <dbReference type="EMBL" id="PFX33171.1"/>
    </source>
</evidence>
<evidence type="ECO:0000256" key="1">
    <source>
        <dbReference type="SAM" id="MobiDB-lite"/>
    </source>
</evidence>
<dbReference type="GO" id="GO:0003676">
    <property type="term" value="F:nucleic acid binding"/>
    <property type="evidence" value="ECO:0007669"/>
    <property type="project" value="InterPro"/>
</dbReference>
<dbReference type="OrthoDB" id="5987896at2759"/>
<dbReference type="Gene3D" id="3.30.420.10">
    <property type="entry name" value="Ribonuclease H-like superfamily/Ribonuclease H"/>
    <property type="match status" value="1"/>
</dbReference>
<dbReference type="PROSITE" id="PS50994">
    <property type="entry name" value="INTEGRASE"/>
    <property type="match status" value="1"/>
</dbReference>
<organism evidence="3 4">
    <name type="scientific">Stylophora pistillata</name>
    <name type="common">Smooth cauliflower coral</name>
    <dbReference type="NCBI Taxonomy" id="50429"/>
    <lineage>
        <taxon>Eukaryota</taxon>
        <taxon>Metazoa</taxon>
        <taxon>Cnidaria</taxon>
        <taxon>Anthozoa</taxon>
        <taxon>Hexacorallia</taxon>
        <taxon>Scleractinia</taxon>
        <taxon>Astrocoeniina</taxon>
        <taxon>Pocilloporidae</taxon>
        <taxon>Stylophora</taxon>
    </lineage>
</organism>
<dbReference type="InterPro" id="IPR036397">
    <property type="entry name" value="RNaseH_sf"/>
</dbReference>
<protein>
    <submittedName>
        <fullName evidence="3">PiggyBac transposable element-derived protein 1</fullName>
    </submittedName>
</protein>
<dbReference type="STRING" id="50429.A0A2B4STE2"/>
<name>A0A2B4STE2_STYPI</name>
<sequence length="898" mass="101461">MAENNERDPDIPAVFDDSEDEGSFDGFEPRRSNNDSGSDVDLEGLEDDSGGPAPGGTDDEEEEARWTDHLSGFPITDFTAETGLNFNFPYIPKPLDYFVEFVDDDLWDLIVEETNRNAHQRLSNSPERLANFVPVTRAEIKAFFGVNIVTGIHSFPQLALYWSSDEYFGNQGIKKVMSKNRFEEISCYLNFSDSSVEPARGTPGFDRLYKIRRIFDSILGNCQTKFKPTKNLSVDEGMIGFRGRLSFRQYMPAKPTKYRIKVWMAADSSNGYVLNFDVYLGKEADGCRRIHGLGYDVVTKLIRPFMNRNHHVFFDNFFTSTKLLEHLEANDTYACGTVRSNRKDLPQCAKEKLRVGEKLVRQLGCQWLSAAQSSKRRKIEAHDLQEGNEGKHFSDKIKGRKRKCVQCKRECVQCKRLKQIFPLHGIPVTLISDNSPNYASGEITDFTLDWDIQHFTSSPHHPKANGKAESVVKIMKSIISKGNKQGTVLWKSILEWRNSPTPSIGSSPVQRLMSHRTRLFLQCKELLYKSEVQSTVTAQVMHKRQLTKHYHDRSAKQLPSLVVGQPLDHIHLRDAIQSQTDILSVQEPDLTQIQGAPENRPATNDHDLPSNQPLLGKVPAMSTPSKTVLPQSSSNVTQTRSGRIVKPNTLFKDLIISVASLDHHYPELRVIMSIRRFCKQTNKHPSNALFYFPEEKKTRIAPTRIINEKDLDLTAGMVVTVNWDREKVEAEILALHDQLQRSEKEDSSSPNTYEEFFTAQKKRALQWKSDRDSKRAKSIPAVNQPTEVSSIHFAGENTGVCFRTKREQATRPVGSNFEGDLNSLLAVLGHGPKNLNCLISQKRYCLRSWLNPAGFTLAGRCEAAGRIAGYFRSISDCSGDGSLSLKHTLPGSSLVNRK</sequence>
<dbReference type="SUPFAM" id="SSF53098">
    <property type="entry name" value="Ribonuclease H-like"/>
    <property type="match status" value="1"/>
</dbReference>
<dbReference type="EMBL" id="LSMT01000015">
    <property type="protein sequence ID" value="PFX33171.1"/>
    <property type="molecule type" value="Genomic_DNA"/>
</dbReference>
<feature type="region of interest" description="Disordered" evidence="1">
    <location>
        <begin position="1"/>
        <end position="65"/>
    </location>
</feature>